<feature type="region of interest" description="Disordered" evidence="1">
    <location>
        <begin position="26"/>
        <end position="122"/>
    </location>
</feature>
<dbReference type="AlphaFoldDB" id="A0A6J4MIA2"/>
<feature type="compositionally biased region" description="Polar residues" evidence="1">
    <location>
        <begin position="47"/>
        <end position="59"/>
    </location>
</feature>
<dbReference type="EMBL" id="CADCTW010000195">
    <property type="protein sequence ID" value="CAA9358990.1"/>
    <property type="molecule type" value="Genomic_DNA"/>
</dbReference>
<evidence type="ECO:0000256" key="1">
    <source>
        <dbReference type="SAM" id="MobiDB-lite"/>
    </source>
</evidence>
<gene>
    <name evidence="2" type="ORF">AVDCRST_MAG68-4250</name>
</gene>
<feature type="compositionally biased region" description="Low complexity" evidence="1">
    <location>
        <begin position="64"/>
        <end position="89"/>
    </location>
</feature>
<proteinExistence type="predicted"/>
<reference evidence="2" key="1">
    <citation type="submission" date="2020-02" db="EMBL/GenBank/DDBJ databases">
        <authorList>
            <person name="Meier V. D."/>
        </authorList>
    </citation>
    <scope>NUCLEOTIDE SEQUENCE</scope>
    <source>
        <strain evidence="2">AVDCRST_MAG68</strain>
    </source>
</reference>
<sequence>MTYARWSGVSPARSGFVAGWCSQAGASVSRSTRGTRDPAKSPPSAPRVSSTAGALSSSMKRSRSAGYAGSSGTYAPPALSTASSATIISRPRSTQIATRASGPTPSARRWRASRLARAFSSA</sequence>
<protein>
    <submittedName>
        <fullName evidence="2">Uncharacterized protein</fullName>
    </submittedName>
</protein>
<organism evidence="2">
    <name type="scientific">uncultured Gemmatimonadota bacterium</name>
    <dbReference type="NCBI Taxonomy" id="203437"/>
    <lineage>
        <taxon>Bacteria</taxon>
        <taxon>Pseudomonadati</taxon>
        <taxon>Gemmatimonadota</taxon>
        <taxon>environmental samples</taxon>
    </lineage>
</organism>
<feature type="compositionally biased region" description="Polar residues" evidence="1">
    <location>
        <begin position="91"/>
        <end position="104"/>
    </location>
</feature>
<name>A0A6J4MIA2_9BACT</name>
<accession>A0A6J4MIA2</accession>
<evidence type="ECO:0000313" key="2">
    <source>
        <dbReference type="EMBL" id="CAA9358990.1"/>
    </source>
</evidence>